<sequence length="145" mass="16905">MLFFFVLVSMLFASMSYFSFDPMKSALFLVFSLLGLLPVISCNLYVWYSYYVCLLFLSGIFVIIVYFSSIGFCEVFSLDFFSFLLCVYFSFFCMSFDLYDYGGMGLGLVVSDMYLVYYFWLVGVLLFYLNFISSFLTFMGALRSF</sequence>
<dbReference type="GeneID" id="11162871"/>
<feature type="transmembrane region" description="Helical" evidence="1">
    <location>
        <begin position="48"/>
        <end position="68"/>
    </location>
</feature>
<evidence type="ECO:0000256" key="1">
    <source>
        <dbReference type="SAM" id="Phobius"/>
    </source>
</evidence>
<dbReference type="EMBL" id="JN555591">
    <property type="protein sequence ID" value="AEO27229.1"/>
    <property type="molecule type" value="Genomic_DNA"/>
</dbReference>
<proteinExistence type="predicted"/>
<feature type="transmembrane region" description="Helical" evidence="1">
    <location>
        <begin position="80"/>
        <end position="99"/>
    </location>
</feature>
<keyword evidence="1" id="KW-0472">Membrane</keyword>
<keyword evidence="2" id="KW-0496">Mitochondrion</keyword>
<organism evidence="2">
    <name type="scientific">Dracunculus medinensis</name>
    <name type="common">Guinea worm</name>
    <dbReference type="NCBI Taxonomy" id="318479"/>
    <lineage>
        <taxon>Eukaryota</taxon>
        <taxon>Metazoa</taxon>
        <taxon>Ecdysozoa</taxon>
        <taxon>Nematoda</taxon>
        <taxon>Chromadorea</taxon>
        <taxon>Rhabditida</taxon>
        <taxon>Spirurina</taxon>
        <taxon>Dracunculoidea</taxon>
        <taxon>Dracunculidae</taxon>
        <taxon>Dracunculus</taxon>
    </lineage>
</organism>
<dbReference type="RefSeq" id="YP_004857901.1">
    <property type="nucleotide sequence ID" value="NC_016019.1"/>
</dbReference>
<reference evidence="3" key="2">
    <citation type="submission" date="2016-10" db="EMBL/GenBank/DDBJ databases">
        <title>Complete mitochondrial genomes of 50 helminths species.</title>
        <authorList>
            <person name="Kikuchi T."/>
            <person name="Holroyd N."/>
            <person name="Berriman M."/>
        </authorList>
    </citation>
    <scope>NUCLEOTIDE SEQUENCE</scope>
</reference>
<evidence type="ECO:0000313" key="2">
    <source>
        <dbReference type="EMBL" id="AEO27229.1"/>
    </source>
</evidence>
<dbReference type="EMBL" id="AP017682">
    <property type="protein sequence ID" value="BAV81407.1"/>
    <property type="molecule type" value="Genomic_DNA"/>
</dbReference>
<dbReference type="CTD" id="4541"/>
<name>G3LUG3_DRAME</name>
<dbReference type="AlphaFoldDB" id="G3LUG3"/>
<protein>
    <submittedName>
        <fullName evidence="2">NADH dehydrogenase subunit 6</fullName>
    </submittedName>
</protein>
<gene>
    <name evidence="2" type="primary">ND6</name>
</gene>
<accession>G3LUG3</accession>
<feature type="transmembrane region" description="Helical" evidence="1">
    <location>
        <begin position="119"/>
        <end position="142"/>
    </location>
</feature>
<evidence type="ECO:0000313" key="3">
    <source>
        <dbReference type="EMBL" id="BAV81407.1"/>
    </source>
</evidence>
<keyword evidence="1" id="KW-1133">Transmembrane helix</keyword>
<geneLocation type="mitochondrion" evidence="2"/>
<keyword evidence="1" id="KW-0812">Transmembrane</keyword>
<reference evidence="2" key="1">
    <citation type="submission" date="2011-08" db="EMBL/GenBank/DDBJ databases">
        <title>Complete sequence of Guinea worm mitochondrion.</title>
        <authorList>
            <person name="Perelygin A.A."/>
            <person name="Frace M.A."/>
            <person name="Zharkikh A.A."/>
            <person name="Eberhard M.L."/>
            <person name="Pieniazek N.J."/>
        </authorList>
    </citation>
    <scope>NUCLEOTIDE SEQUENCE</scope>
</reference>